<comment type="caution">
    <text evidence="1">The sequence shown here is derived from an EMBL/GenBank/DDBJ whole genome shotgun (WGS) entry which is preliminary data.</text>
</comment>
<dbReference type="AlphaFoldDB" id="A0AAV6VCY5"/>
<evidence type="ECO:0000313" key="1">
    <source>
        <dbReference type="EMBL" id="KAG8194211.1"/>
    </source>
</evidence>
<reference evidence="1 2" key="1">
    <citation type="journal article" date="2022" name="Nat. Ecol. Evol.">
        <title>A masculinizing supergene underlies an exaggerated male reproductive morph in a spider.</title>
        <authorList>
            <person name="Hendrickx F."/>
            <person name="De Corte Z."/>
            <person name="Sonet G."/>
            <person name="Van Belleghem S.M."/>
            <person name="Kostlbacher S."/>
            <person name="Vangestel C."/>
        </authorList>
    </citation>
    <scope>NUCLEOTIDE SEQUENCE [LARGE SCALE GENOMIC DNA]</scope>
    <source>
        <strain evidence="1">W744_W776</strain>
    </source>
</reference>
<accession>A0AAV6VCY5</accession>
<gene>
    <name evidence="1" type="ORF">JTE90_024543</name>
</gene>
<keyword evidence="2" id="KW-1185">Reference proteome</keyword>
<name>A0AAV6VCY5_9ARAC</name>
<evidence type="ECO:0000313" key="2">
    <source>
        <dbReference type="Proteomes" id="UP000827092"/>
    </source>
</evidence>
<proteinExistence type="predicted"/>
<dbReference type="Proteomes" id="UP000827092">
    <property type="component" value="Unassembled WGS sequence"/>
</dbReference>
<protein>
    <submittedName>
        <fullName evidence="1">Uncharacterized protein</fullName>
    </submittedName>
</protein>
<sequence>MNREAEFLRKLPEYRRDHLKECFFLEEKLYIHQTSHFSLGKTSHSSPLYELDTDFYRSNHCRIPDLQYPALKIRHPSYTAKHLQVKPLIKPLTE</sequence>
<organism evidence="1 2">
    <name type="scientific">Oedothorax gibbosus</name>
    <dbReference type="NCBI Taxonomy" id="931172"/>
    <lineage>
        <taxon>Eukaryota</taxon>
        <taxon>Metazoa</taxon>
        <taxon>Ecdysozoa</taxon>
        <taxon>Arthropoda</taxon>
        <taxon>Chelicerata</taxon>
        <taxon>Arachnida</taxon>
        <taxon>Araneae</taxon>
        <taxon>Araneomorphae</taxon>
        <taxon>Entelegynae</taxon>
        <taxon>Araneoidea</taxon>
        <taxon>Linyphiidae</taxon>
        <taxon>Erigoninae</taxon>
        <taxon>Oedothorax</taxon>
    </lineage>
</organism>
<dbReference type="EMBL" id="JAFNEN010000106">
    <property type="protein sequence ID" value="KAG8194211.1"/>
    <property type="molecule type" value="Genomic_DNA"/>
</dbReference>